<dbReference type="Gramene" id="rna-AYBTSS11_LOCUS7992">
    <property type="protein sequence ID" value="CAJ1937390.1"/>
    <property type="gene ID" value="gene-AYBTSS11_LOCUS7992"/>
</dbReference>
<proteinExistence type="predicted"/>
<dbReference type="EMBL" id="OY731400">
    <property type="protein sequence ID" value="CAJ1937390.1"/>
    <property type="molecule type" value="Genomic_DNA"/>
</dbReference>
<dbReference type="AlphaFoldDB" id="A0AA86V6P7"/>
<sequence>MAVETRCVRSHKEILKDFLKTDLGETVFNYNTYGPRYKHFLKESKTSRNGGAYGGWWPDTMQVIEPSSGPLWPNIQKYSRPLTIAYFSIYLTLKSMRDCWSKKKVRLINGIQDFSVNEIIFQDTSVNFLKPPQL</sequence>
<keyword evidence="2" id="KW-1185">Reference proteome</keyword>
<reference evidence="1" key="1">
    <citation type="submission" date="2023-10" db="EMBL/GenBank/DDBJ databases">
        <authorList>
            <person name="Domelevo Entfellner J.-B."/>
        </authorList>
    </citation>
    <scope>NUCLEOTIDE SEQUENCE</scope>
</reference>
<dbReference type="Proteomes" id="UP001189624">
    <property type="component" value="Chromosome 3"/>
</dbReference>
<gene>
    <name evidence="1" type="ORF">AYBTSS11_LOCUS7992</name>
</gene>
<accession>A0AA86V6P7</accession>
<protein>
    <submittedName>
        <fullName evidence="1">Uncharacterized protein</fullName>
    </submittedName>
</protein>
<evidence type="ECO:0000313" key="1">
    <source>
        <dbReference type="EMBL" id="CAJ1937390.1"/>
    </source>
</evidence>
<organism evidence="1 2">
    <name type="scientific">Sphenostylis stenocarpa</name>
    <dbReference type="NCBI Taxonomy" id="92480"/>
    <lineage>
        <taxon>Eukaryota</taxon>
        <taxon>Viridiplantae</taxon>
        <taxon>Streptophyta</taxon>
        <taxon>Embryophyta</taxon>
        <taxon>Tracheophyta</taxon>
        <taxon>Spermatophyta</taxon>
        <taxon>Magnoliopsida</taxon>
        <taxon>eudicotyledons</taxon>
        <taxon>Gunneridae</taxon>
        <taxon>Pentapetalae</taxon>
        <taxon>rosids</taxon>
        <taxon>fabids</taxon>
        <taxon>Fabales</taxon>
        <taxon>Fabaceae</taxon>
        <taxon>Papilionoideae</taxon>
        <taxon>50 kb inversion clade</taxon>
        <taxon>NPAAA clade</taxon>
        <taxon>indigoferoid/millettioid clade</taxon>
        <taxon>Phaseoleae</taxon>
        <taxon>Sphenostylis</taxon>
    </lineage>
</organism>
<name>A0AA86V6P7_9FABA</name>
<evidence type="ECO:0000313" key="2">
    <source>
        <dbReference type="Proteomes" id="UP001189624"/>
    </source>
</evidence>